<evidence type="ECO:0000313" key="5">
    <source>
        <dbReference type="EMBL" id="ATZ81520.1"/>
    </source>
</evidence>
<dbReference type="EMBL" id="MF966379">
    <property type="protein sequence ID" value="ATZ81520.1"/>
    <property type="molecule type" value="Genomic_DNA"/>
</dbReference>
<feature type="region of interest" description="Disordered" evidence="3">
    <location>
        <begin position="147"/>
        <end position="173"/>
    </location>
</feature>
<accession>A0A2H4UX80</accession>
<reference evidence="5" key="1">
    <citation type="journal article" date="2018" name="Infect. Genet. Evol.">
        <title>The dynamic evolution of Drosophila innubila Nudivirus.</title>
        <authorList>
            <person name="Hill T."/>
            <person name="Unckless R.L."/>
        </authorList>
    </citation>
    <scope>NUCLEOTIDE SEQUENCE [LARGE SCALE GENOMIC DNA]</scope>
    <source>
        <strain evidence="5">DiNV_CH01M</strain>
    </source>
</reference>
<feature type="compositionally biased region" description="Polar residues" evidence="3">
    <location>
        <begin position="59"/>
        <end position="72"/>
    </location>
</feature>
<proteinExistence type="inferred from homology"/>
<dbReference type="InterPro" id="IPR002104">
    <property type="entry name" value="Integrase_catalytic"/>
</dbReference>
<feature type="domain" description="Tyr recombinase" evidence="4">
    <location>
        <begin position="191"/>
        <end position="383"/>
    </location>
</feature>
<dbReference type="Proteomes" id="UP000290195">
    <property type="component" value="Segment"/>
</dbReference>
<feature type="region of interest" description="Disordered" evidence="3">
    <location>
        <begin position="53"/>
        <end position="72"/>
    </location>
</feature>
<evidence type="ECO:0000313" key="6">
    <source>
        <dbReference type="Proteomes" id="UP000290195"/>
    </source>
</evidence>
<name>A0A2H4UX80_9VIRU</name>
<gene>
    <name evidence="5" type="ORF">DiNV_CH01M_ORF39</name>
</gene>
<dbReference type="GO" id="GO:0015074">
    <property type="term" value="P:DNA integration"/>
    <property type="evidence" value="ECO:0007669"/>
    <property type="project" value="InterPro"/>
</dbReference>
<dbReference type="CDD" id="cd00397">
    <property type="entry name" value="DNA_BRE_C"/>
    <property type="match status" value="1"/>
</dbReference>
<dbReference type="InterPro" id="IPR011010">
    <property type="entry name" value="DNA_brk_join_enz"/>
</dbReference>
<keyword evidence="2" id="KW-0233">DNA recombination</keyword>
<dbReference type="InterPro" id="IPR013762">
    <property type="entry name" value="Integrase-like_cat_sf"/>
</dbReference>
<dbReference type="Gene3D" id="1.10.443.10">
    <property type="entry name" value="Intergrase catalytic core"/>
    <property type="match status" value="1"/>
</dbReference>
<evidence type="ECO:0000256" key="2">
    <source>
        <dbReference type="ARBA" id="ARBA00023172"/>
    </source>
</evidence>
<evidence type="ECO:0000256" key="1">
    <source>
        <dbReference type="ARBA" id="ARBA00008857"/>
    </source>
</evidence>
<comment type="similarity">
    <text evidence="1">Belongs to the 'phage' integrase family.</text>
</comment>
<evidence type="ECO:0000259" key="4">
    <source>
        <dbReference type="PROSITE" id="PS51898"/>
    </source>
</evidence>
<protein>
    <submittedName>
        <fullName evidence="5">Integrase</fullName>
    </submittedName>
</protein>
<sequence>MANINNNTINSILKDHTTSTVRKLNEIELNRRFDSLPVNVLENLIRRKLPEPSKKRTTHINNGSSSLSADGTTKTNNKIPLCLKNAITSLALMDEKSMSQRIKIFIGYCRYKNFSYNTTKRYFSILKNNNFFNESPNELIKINENQNKNDISNNDSSNNNNNNDSDDNTNQIEPIDHLRPNKLSFVNCGLQHIRIVSMSNFKTFIEYLHNNFSIYTAPILVAAYTGLRTFEILQFSTYTIYQLLNQQQPIAIKRKHTVIKSYDIDPILWQPIYNSHLNAFVEQLRDLYLDDYKIFLEMQINTKLFPVTPKTLGNRIKSLYFNAVNSIAPNGFGIHSCRNMIAMLMAENTENIFAIQQFLQHKNVKTTRQYIKADFSKTTQEFNRLTKYEFSNINKKLKKINT</sequence>
<feature type="compositionally biased region" description="Low complexity" evidence="3">
    <location>
        <begin position="147"/>
        <end position="163"/>
    </location>
</feature>
<dbReference type="OrthoDB" id="7412at10239"/>
<dbReference type="PROSITE" id="PS51898">
    <property type="entry name" value="TYR_RECOMBINASE"/>
    <property type="match status" value="1"/>
</dbReference>
<evidence type="ECO:0000256" key="3">
    <source>
        <dbReference type="SAM" id="MobiDB-lite"/>
    </source>
</evidence>
<organism evidence="5">
    <name type="scientific">Drosophila innubila nudivirus</name>
    <dbReference type="NCBI Taxonomy" id="2057187"/>
    <lineage>
        <taxon>Viruses</taxon>
        <taxon>Viruses incertae sedis</taxon>
        <taxon>Naldaviricetes</taxon>
        <taxon>Lefavirales</taxon>
        <taxon>Nudiviridae</taxon>
        <taxon>Alphanudivirus</taxon>
        <taxon>Alphanudivirus droinnubilae</taxon>
    </lineage>
</organism>
<dbReference type="GO" id="GO:0006310">
    <property type="term" value="P:DNA recombination"/>
    <property type="evidence" value="ECO:0007669"/>
    <property type="project" value="UniProtKB-KW"/>
</dbReference>
<dbReference type="SUPFAM" id="SSF56349">
    <property type="entry name" value="DNA breaking-rejoining enzymes"/>
    <property type="match status" value="1"/>
</dbReference>
<keyword evidence="6" id="KW-1185">Reference proteome</keyword>
<dbReference type="GO" id="GO:0003677">
    <property type="term" value="F:DNA binding"/>
    <property type="evidence" value="ECO:0007669"/>
    <property type="project" value="InterPro"/>
</dbReference>